<evidence type="ECO:0000313" key="1">
    <source>
        <dbReference type="EMBL" id="OEU10207.1"/>
    </source>
</evidence>
<protein>
    <submittedName>
        <fullName evidence="1">TRAP-like protein</fullName>
    </submittedName>
</protein>
<feature type="non-terminal residue" evidence="1">
    <location>
        <position position="229"/>
    </location>
</feature>
<dbReference type="PANTHER" id="PTHR43657">
    <property type="entry name" value="TRYPTOPHAN RNA-BINDING ATTENUATOR PROTEIN-LIKE PROTEIN"/>
    <property type="match status" value="1"/>
</dbReference>
<dbReference type="Pfam" id="PF01987">
    <property type="entry name" value="AIM24"/>
    <property type="match status" value="1"/>
</dbReference>
<dbReference type="KEGG" id="fcy:FRACYDRAFT_152394"/>
<dbReference type="Proteomes" id="UP000095751">
    <property type="component" value="Unassembled WGS sequence"/>
</dbReference>
<dbReference type="InterPro" id="IPR016031">
    <property type="entry name" value="Trp_RNA-bd_attenuator-like_dom"/>
</dbReference>
<dbReference type="PANTHER" id="PTHR43657:SF1">
    <property type="entry name" value="ALTERED INHERITANCE OF MITOCHONDRIA PROTEIN 24, MITOCHONDRIAL"/>
    <property type="match status" value="1"/>
</dbReference>
<dbReference type="SUPFAM" id="SSF51219">
    <property type="entry name" value="TRAP-like"/>
    <property type="match status" value="1"/>
</dbReference>
<proteinExistence type="predicted"/>
<sequence>IAGDDMQVLTMTVPPSSEVVTEVGSFMYMNSGMETKVELTLCSRVGCSEGWNRICGGESCVKVLLTNDTNEQGYVGLTPNFPAKIIPIKFGTHVGSGRSLIAQPGVYMTELGDVDVGCSLDCSLRTCCCAGLGICRQKLSGSDGSIAFLNAGGTIVYKNLKDGEIITVDSGSVVGFEDSVRLGIRFNGKIGTCCCGGEGCFSTTLKGPGRVYLQSMSFKRFKAAVTQTI</sequence>
<gene>
    <name evidence="1" type="ORF">FRACYDRAFT_152394</name>
</gene>
<feature type="non-terminal residue" evidence="1">
    <location>
        <position position="1"/>
    </location>
</feature>
<dbReference type="EMBL" id="KV784373">
    <property type="protein sequence ID" value="OEU10207.1"/>
    <property type="molecule type" value="Genomic_DNA"/>
</dbReference>
<dbReference type="AlphaFoldDB" id="A0A1E7EWH3"/>
<accession>A0A1E7EWH3</accession>
<dbReference type="InterPro" id="IPR036983">
    <property type="entry name" value="AIM24_sf"/>
</dbReference>
<name>A0A1E7EWH3_9STRA</name>
<dbReference type="Gene3D" id="3.60.160.10">
    <property type="entry name" value="Mitochondrial biogenesis AIM24"/>
    <property type="match status" value="1"/>
</dbReference>
<reference evidence="1 2" key="1">
    <citation type="submission" date="2016-09" db="EMBL/GenBank/DDBJ databases">
        <title>Extensive genetic diversity and differential bi-allelic expression allows diatom success in the polar Southern Ocean.</title>
        <authorList>
            <consortium name="DOE Joint Genome Institute"/>
            <person name="Mock T."/>
            <person name="Otillar R.P."/>
            <person name="Strauss J."/>
            <person name="Dupont C."/>
            <person name="Frickenhaus S."/>
            <person name="Maumus F."/>
            <person name="Mcmullan M."/>
            <person name="Sanges R."/>
            <person name="Schmutz J."/>
            <person name="Toseland A."/>
            <person name="Valas R."/>
            <person name="Veluchamy A."/>
            <person name="Ward B.J."/>
            <person name="Allen A."/>
            <person name="Barry K."/>
            <person name="Falciatore A."/>
            <person name="Ferrante M."/>
            <person name="Fortunato A.E."/>
            <person name="Gloeckner G."/>
            <person name="Gruber A."/>
            <person name="Hipkin R."/>
            <person name="Janech M."/>
            <person name="Kroth P."/>
            <person name="Leese F."/>
            <person name="Lindquist E."/>
            <person name="Lyon B.R."/>
            <person name="Martin J."/>
            <person name="Mayer C."/>
            <person name="Parker M."/>
            <person name="Quesneville H."/>
            <person name="Raymond J."/>
            <person name="Uhlig C."/>
            <person name="Valentin K.U."/>
            <person name="Worden A.Z."/>
            <person name="Armbrust E.V."/>
            <person name="Bowler C."/>
            <person name="Green B."/>
            <person name="Moulton V."/>
            <person name="Van Oosterhout C."/>
            <person name="Grigoriev I."/>
        </authorList>
    </citation>
    <scope>NUCLEOTIDE SEQUENCE [LARGE SCALE GENOMIC DNA]</scope>
    <source>
        <strain evidence="1 2">CCMP1102</strain>
    </source>
</reference>
<evidence type="ECO:0000313" key="2">
    <source>
        <dbReference type="Proteomes" id="UP000095751"/>
    </source>
</evidence>
<keyword evidence="2" id="KW-1185">Reference proteome</keyword>
<dbReference type="InParanoid" id="A0A1E7EWH3"/>
<dbReference type="OrthoDB" id="1705416at2759"/>
<organism evidence="1 2">
    <name type="scientific">Fragilariopsis cylindrus CCMP1102</name>
    <dbReference type="NCBI Taxonomy" id="635003"/>
    <lineage>
        <taxon>Eukaryota</taxon>
        <taxon>Sar</taxon>
        <taxon>Stramenopiles</taxon>
        <taxon>Ochrophyta</taxon>
        <taxon>Bacillariophyta</taxon>
        <taxon>Bacillariophyceae</taxon>
        <taxon>Bacillariophycidae</taxon>
        <taxon>Bacillariales</taxon>
        <taxon>Bacillariaceae</taxon>
        <taxon>Fragilariopsis</taxon>
    </lineage>
</organism>
<dbReference type="InterPro" id="IPR002838">
    <property type="entry name" value="AIM24"/>
</dbReference>